<feature type="region of interest" description="Disordered" evidence="1">
    <location>
        <begin position="279"/>
        <end position="298"/>
    </location>
</feature>
<evidence type="ECO:0000313" key="3">
    <source>
        <dbReference type="Proteomes" id="UP001178507"/>
    </source>
</evidence>
<protein>
    <submittedName>
        <fullName evidence="2">Uncharacterized protein</fullName>
    </submittedName>
</protein>
<proteinExistence type="predicted"/>
<dbReference type="Gene3D" id="1.25.40.10">
    <property type="entry name" value="Tetratricopeptide repeat domain"/>
    <property type="match status" value="1"/>
</dbReference>
<name>A0AA36MPW7_9DINO</name>
<gene>
    <name evidence="2" type="ORF">EVOR1521_LOCUS5082</name>
</gene>
<evidence type="ECO:0000313" key="2">
    <source>
        <dbReference type="EMBL" id="CAJ1375900.1"/>
    </source>
</evidence>
<dbReference type="Proteomes" id="UP001178507">
    <property type="component" value="Unassembled WGS sequence"/>
</dbReference>
<reference evidence="2" key="1">
    <citation type="submission" date="2023-08" db="EMBL/GenBank/DDBJ databases">
        <authorList>
            <person name="Chen Y."/>
            <person name="Shah S."/>
            <person name="Dougan E. K."/>
            <person name="Thang M."/>
            <person name="Chan C."/>
        </authorList>
    </citation>
    <scope>NUCLEOTIDE SEQUENCE</scope>
</reference>
<keyword evidence="3" id="KW-1185">Reference proteome</keyword>
<sequence>MQPPIRVYADAKQRASQGYKDRLPHGIADTGRGPVLLLASAGCEVANGIYQATSAKRNAAPVFQHLRRPGCKIYRDAQSVQGRVKHGWLLTREGEPLYGIPTESQSVPSASWRCYKAQEPAPEVVCFQDVAEAVYFVVDHAEVAATAAMEAEDWQRVCDQSTAALDDLACAGHRFGEAFEARAVRWLTRRSQAELRLRETSAALRDAVAAVEISPSDTAAKAAALEVARQLGDEEMLQVVGAGEILDRCAPLALRPVERWVEEVQRVVEARAALRERRAESADADCPGQEENQQVNSSDVKVVTPIQSVDPLGDGEVTDAYHLGFTCWLLLRVEDMREPLLFHEWVLWLGGQLSVMNWRFLAKRKGLALDVESPESPRSERRRIVEQLAAAYELAGRPDAEDRTSAPCCDADIILAQVRQNVPALKGVKWRKES</sequence>
<dbReference type="EMBL" id="CAUJNA010000347">
    <property type="protein sequence ID" value="CAJ1375900.1"/>
    <property type="molecule type" value="Genomic_DNA"/>
</dbReference>
<dbReference type="AlphaFoldDB" id="A0AA36MPW7"/>
<comment type="caution">
    <text evidence="2">The sequence shown here is derived from an EMBL/GenBank/DDBJ whole genome shotgun (WGS) entry which is preliminary data.</text>
</comment>
<organism evidence="2 3">
    <name type="scientific">Effrenium voratum</name>
    <dbReference type="NCBI Taxonomy" id="2562239"/>
    <lineage>
        <taxon>Eukaryota</taxon>
        <taxon>Sar</taxon>
        <taxon>Alveolata</taxon>
        <taxon>Dinophyceae</taxon>
        <taxon>Suessiales</taxon>
        <taxon>Symbiodiniaceae</taxon>
        <taxon>Effrenium</taxon>
    </lineage>
</organism>
<accession>A0AA36MPW7</accession>
<dbReference type="InterPro" id="IPR011990">
    <property type="entry name" value="TPR-like_helical_dom_sf"/>
</dbReference>
<evidence type="ECO:0000256" key="1">
    <source>
        <dbReference type="SAM" id="MobiDB-lite"/>
    </source>
</evidence>